<dbReference type="SUPFAM" id="SSF54637">
    <property type="entry name" value="Thioesterase/thiol ester dehydrase-isomerase"/>
    <property type="match status" value="1"/>
</dbReference>
<dbReference type="InterPro" id="IPR050965">
    <property type="entry name" value="UPF0336/Enoyl-CoA_hydratase"/>
</dbReference>
<dbReference type="RefSeq" id="WP_369705256.1">
    <property type="nucleotide sequence ID" value="NZ_JBGEWD010000017.1"/>
</dbReference>
<evidence type="ECO:0000313" key="3">
    <source>
        <dbReference type="Proteomes" id="UP001564657"/>
    </source>
</evidence>
<evidence type="ECO:0000313" key="2">
    <source>
        <dbReference type="EMBL" id="MEY8001362.1"/>
    </source>
</evidence>
<feature type="domain" description="MaoC-like" evidence="1">
    <location>
        <begin position="17"/>
        <end position="112"/>
    </location>
</feature>
<dbReference type="PANTHER" id="PTHR43437">
    <property type="entry name" value="HYDROXYACYL-THIOESTER DEHYDRATASE TYPE 2, MITOCHONDRIAL-RELATED"/>
    <property type="match status" value="1"/>
</dbReference>
<sequence length="138" mass="15519">MKGLPIGELKIGDKASFEKVVSEDDVYSFAEITGDFNPLHVDKKKYKDTFKKRVAHGALIEGYLSACIGMYLPGPGTIYLSQNSRFNLPVYFEDIIKVEVEVLEIYKDENIVKLKTTCTNCRGYKVLSGEAFVMPPLK</sequence>
<accession>A0ABV4BTL6</accession>
<dbReference type="Proteomes" id="UP001564657">
    <property type="component" value="Unassembled WGS sequence"/>
</dbReference>
<dbReference type="CDD" id="cd03449">
    <property type="entry name" value="R_hydratase"/>
    <property type="match status" value="1"/>
</dbReference>
<dbReference type="InterPro" id="IPR002539">
    <property type="entry name" value="MaoC-like_dom"/>
</dbReference>
<reference evidence="2 3" key="1">
    <citation type="submission" date="2024-08" db="EMBL/GenBank/DDBJ databases">
        <title>Clostridium lapicellarii sp. nov., and Clostridium renhuaiense sp. nov., two species isolated from the mud in a fermentation cellar used for producing sauce-flavour Chinese liquors.</title>
        <authorList>
            <person name="Yang F."/>
            <person name="Wang H."/>
            <person name="Chen L.Q."/>
            <person name="Zhou N."/>
            <person name="Lu J.J."/>
            <person name="Pu X.X."/>
            <person name="Wan B."/>
            <person name="Wang L."/>
            <person name="Liu S.J."/>
        </authorList>
    </citation>
    <scope>NUCLEOTIDE SEQUENCE [LARGE SCALE GENOMIC DNA]</scope>
    <source>
        <strain evidence="2 3">MT-5</strain>
    </source>
</reference>
<name>A0ABV4BTL6_9CLOT</name>
<dbReference type="EMBL" id="JBGEWD010000017">
    <property type="protein sequence ID" value="MEY8001362.1"/>
    <property type="molecule type" value="Genomic_DNA"/>
</dbReference>
<keyword evidence="3" id="KW-1185">Reference proteome</keyword>
<evidence type="ECO:0000259" key="1">
    <source>
        <dbReference type="Pfam" id="PF01575"/>
    </source>
</evidence>
<organism evidence="2 3">
    <name type="scientific">Clostridium moutaii</name>
    <dbReference type="NCBI Taxonomy" id="3240932"/>
    <lineage>
        <taxon>Bacteria</taxon>
        <taxon>Bacillati</taxon>
        <taxon>Bacillota</taxon>
        <taxon>Clostridia</taxon>
        <taxon>Eubacteriales</taxon>
        <taxon>Clostridiaceae</taxon>
        <taxon>Clostridium</taxon>
    </lineage>
</organism>
<dbReference type="Gene3D" id="3.10.129.10">
    <property type="entry name" value="Hotdog Thioesterase"/>
    <property type="match status" value="1"/>
</dbReference>
<dbReference type="Pfam" id="PF01575">
    <property type="entry name" value="MaoC_dehydratas"/>
    <property type="match status" value="1"/>
</dbReference>
<proteinExistence type="predicted"/>
<dbReference type="InterPro" id="IPR029069">
    <property type="entry name" value="HotDog_dom_sf"/>
</dbReference>
<gene>
    <name evidence="2" type="ORF">AB8U03_14370</name>
</gene>
<protein>
    <submittedName>
        <fullName evidence="2">MaoC family dehydratase</fullName>
    </submittedName>
</protein>
<comment type="caution">
    <text evidence="2">The sequence shown here is derived from an EMBL/GenBank/DDBJ whole genome shotgun (WGS) entry which is preliminary data.</text>
</comment>
<dbReference type="PANTHER" id="PTHR43437:SF3">
    <property type="entry name" value="HYDROXYACYL-THIOESTER DEHYDRATASE TYPE 2, MITOCHONDRIAL"/>
    <property type="match status" value="1"/>
</dbReference>